<evidence type="ECO:0000313" key="2">
    <source>
        <dbReference type="Proteomes" id="UP000199361"/>
    </source>
</evidence>
<dbReference type="Proteomes" id="UP000199361">
    <property type="component" value="Unassembled WGS sequence"/>
</dbReference>
<gene>
    <name evidence="1" type="ORF">SAMN05421811_127159</name>
</gene>
<reference evidence="1 2" key="1">
    <citation type="submission" date="2016-10" db="EMBL/GenBank/DDBJ databases">
        <authorList>
            <person name="de Groot N.N."/>
        </authorList>
    </citation>
    <scope>NUCLEOTIDE SEQUENCE [LARGE SCALE GENOMIC DNA]</scope>
    <source>
        <strain evidence="1 2">CGMCC 4.5598</strain>
    </source>
</reference>
<sequence length="106" mass="11669">MGEKTLFYRHNAQGQIWLIEDDHSRQVMDAFPNPLACAVVHELNNALQRGQLTSGTATYRAHDTTVLMTPAHGFGERPLPVDGLTREQAIALAVELHQAGQMGAYT</sequence>
<proteinExistence type="predicted"/>
<dbReference type="EMBL" id="FOHX01000027">
    <property type="protein sequence ID" value="SEU46848.1"/>
    <property type="molecule type" value="Genomic_DNA"/>
</dbReference>
<evidence type="ECO:0000313" key="1">
    <source>
        <dbReference type="EMBL" id="SEU46848.1"/>
    </source>
</evidence>
<keyword evidence="2" id="KW-1185">Reference proteome</keyword>
<dbReference type="OrthoDB" id="10004919at2"/>
<dbReference type="RefSeq" id="WP_091094124.1">
    <property type="nucleotide sequence ID" value="NZ_FOHX01000027.1"/>
</dbReference>
<organism evidence="1 2">
    <name type="scientific">Nonomuraea wenchangensis</name>
    <dbReference type="NCBI Taxonomy" id="568860"/>
    <lineage>
        <taxon>Bacteria</taxon>
        <taxon>Bacillati</taxon>
        <taxon>Actinomycetota</taxon>
        <taxon>Actinomycetes</taxon>
        <taxon>Streptosporangiales</taxon>
        <taxon>Streptosporangiaceae</taxon>
        <taxon>Nonomuraea</taxon>
    </lineage>
</organism>
<name>A0A1I0LU31_9ACTN</name>
<protein>
    <submittedName>
        <fullName evidence="1">Uncharacterized protein</fullName>
    </submittedName>
</protein>
<dbReference type="STRING" id="568860.SAMN05421811_127159"/>
<dbReference type="AlphaFoldDB" id="A0A1I0LU31"/>
<accession>A0A1I0LU31</accession>